<feature type="compositionally biased region" description="Low complexity" evidence="6">
    <location>
        <begin position="182"/>
        <end position="194"/>
    </location>
</feature>
<feature type="domain" description="CCHC-type" evidence="7">
    <location>
        <begin position="308"/>
        <end position="324"/>
    </location>
</feature>
<dbReference type="SMART" id="SM00343">
    <property type="entry name" value="ZnF_C2HC"/>
    <property type="match status" value="2"/>
</dbReference>
<keyword evidence="5" id="KW-0862">Zinc</keyword>
<gene>
    <name evidence="9" type="ORF">HanXRQr2_Chr17g0784011</name>
</gene>
<feature type="compositionally biased region" description="Basic and acidic residues" evidence="6">
    <location>
        <begin position="884"/>
        <end position="909"/>
    </location>
</feature>
<dbReference type="PROSITE" id="PS50158">
    <property type="entry name" value="ZF_CCHC"/>
    <property type="match status" value="2"/>
</dbReference>
<comment type="caution">
    <text evidence="9">The sequence shown here is derived from an EMBL/GenBank/DDBJ whole genome shotgun (WGS) entry which is preliminary data.</text>
</comment>
<feature type="compositionally biased region" description="Polar residues" evidence="6">
    <location>
        <begin position="436"/>
        <end position="446"/>
    </location>
</feature>
<dbReference type="InterPro" id="IPR012337">
    <property type="entry name" value="RNaseH-like_sf"/>
</dbReference>
<keyword evidence="5" id="KW-0863">Zinc-finger</keyword>
<feature type="compositionally biased region" description="Acidic residues" evidence="6">
    <location>
        <begin position="684"/>
        <end position="695"/>
    </location>
</feature>
<keyword evidence="10" id="KW-1185">Reference proteome</keyword>
<protein>
    <submittedName>
        <fullName evidence="9">RNA-directed DNA polymerase</fullName>
        <ecNumber evidence="9">2.7.7.49</ecNumber>
    </submittedName>
</protein>
<feature type="region of interest" description="Disordered" evidence="6">
    <location>
        <begin position="815"/>
        <end position="1013"/>
    </location>
</feature>
<dbReference type="Pfam" id="PF13976">
    <property type="entry name" value="gag_pre-integrs"/>
    <property type="match status" value="1"/>
</dbReference>
<keyword evidence="1" id="KW-0645">Protease</keyword>
<dbReference type="InterPro" id="IPR039537">
    <property type="entry name" value="Retrotran_Ty1/copia-like"/>
</dbReference>
<dbReference type="SUPFAM" id="SSF53098">
    <property type="entry name" value="Ribonuclease H-like"/>
    <property type="match status" value="1"/>
</dbReference>
<feature type="region of interest" description="Disordered" evidence="6">
    <location>
        <begin position="181"/>
        <end position="209"/>
    </location>
</feature>
<dbReference type="InterPro" id="IPR043502">
    <property type="entry name" value="DNA/RNA_pol_sf"/>
</dbReference>
<keyword evidence="9" id="KW-0548">Nucleotidyltransferase</keyword>
<feature type="compositionally biased region" description="Low complexity" evidence="6">
    <location>
        <begin position="333"/>
        <end position="369"/>
    </location>
</feature>
<evidence type="ECO:0000256" key="1">
    <source>
        <dbReference type="ARBA" id="ARBA00022670"/>
    </source>
</evidence>
<dbReference type="Gramene" id="mRNA:HanXRQr2_Chr17g0784011">
    <property type="protein sequence ID" value="mRNA:HanXRQr2_Chr17g0784011"/>
    <property type="gene ID" value="HanXRQr2_Chr17g0784011"/>
</dbReference>
<dbReference type="Pfam" id="PF00665">
    <property type="entry name" value="rve"/>
    <property type="match status" value="1"/>
</dbReference>
<feature type="domain" description="Integrase catalytic" evidence="8">
    <location>
        <begin position="1261"/>
        <end position="1427"/>
    </location>
</feature>
<keyword evidence="4" id="KW-0378">Hydrolase</keyword>
<dbReference type="PANTHER" id="PTHR42648">
    <property type="entry name" value="TRANSPOSASE, PUTATIVE-RELATED"/>
    <property type="match status" value="1"/>
</dbReference>
<dbReference type="Proteomes" id="UP000215914">
    <property type="component" value="Unassembled WGS sequence"/>
</dbReference>
<dbReference type="CDD" id="cd09272">
    <property type="entry name" value="RNase_HI_RT_Ty1"/>
    <property type="match status" value="1"/>
</dbReference>
<keyword evidence="9" id="KW-0808">Transferase</keyword>
<dbReference type="Gene3D" id="3.30.420.10">
    <property type="entry name" value="Ribonuclease H-like superfamily/Ribonuclease H"/>
    <property type="match status" value="1"/>
</dbReference>
<keyword evidence="3" id="KW-0064">Aspartyl protease</keyword>
<dbReference type="GO" id="GO:0015074">
    <property type="term" value="P:DNA integration"/>
    <property type="evidence" value="ECO:0007669"/>
    <property type="project" value="InterPro"/>
</dbReference>
<feature type="region of interest" description="Disordered" evidence="6">
    <location>
        <begin position="782"/>
        <end position="801"/>
    </location>
</feature>
<dbReference type="PROSITE" id="PS50994">
    <property type="entry name" value="INTEGRASE"/>
    <property type="match status" value="1"/>
</dbReference>
<dbReference type="EMBL" id="MNCJ02000332">
    <property type="protein sequence ID" value="KAF5753789.1"/>
    <property type="molecule type" value="Genomic_DNA"/>
</dbReference>
<evidence type="ECO:0000256" key="5">
    <source>
        <dbReference type="PROSITE-ProRule" id="PRU00047"/>
    </source>
</evidence>
<evidence type="ECO:0000259" key="8">
    <source>
        <dbReference type="PROSITE" id="PS50994"/>
    </source>
</evidence>
<feature type="domain" description="CCHC-type" evidence="7">
    <location>
        <begin position="805"/>
        <end position="822"/>
    </location>
</feature>
<dbReference type="PANTHER" id="PTHR42648:SF32">
    <property type="entry name" value="RIBONUCLEASE H-LIKE DOMAIN, GAG-PRE-INTEGRASE DOMAIN PROTEIN-RELATED"/>
    <property type="match status" value="1"/>
</dbReference>
<dbReference type="SUPFAM" id="SSF56672">
    <property type="entry name" value="DNA/RNA polymerases"/>
    <property type="match status" value="1"/>
</dbReference>
<dbReference type="Pfam" id="PF14223">
    <property type="entry name" value="Retrotran_gag_2"/>
    <property type="match status" value="1"/>
</dbReference>
<keyword evidence="2" id="KW-0479">Metal-binding</keyword>
<name>A0A9K3GTG5_HELAN</name>
<proteinExistence type="predicted"/>
<organism evidence="9 10">
    <name type="scientific">Helianthus annuus</name>
    <name type="common">Common sunflower</name>
    <dbReference type="NCBI Taxonomy" id="4232"/>
    <lineage>
        <taxon>Eukaryota</taxon>
        <taxon>Viridiplantae</taxon>
        <taxon>Streptophyta</taxon>
        <taxon>Embryophyta</taxon>
        <taxon>Tracheophyta</taxon>
        <taxon>Spermatophyta</taxon>
        <taxon>Magnoliopsida</taxon>
        <taxon>eudicotyledons</taxon>
        <taxon>Gunneridae</taxon>
        <taxon>Pentapetalae</taxon>
        <taxon>asterids</taxon>
        <taxon>campanulids</taxon>
        <taxon>Asterales</taxon>
        <taxon>Asteraceae</taxon>
        <taxon>Asteroideae</taxon>
        <taxon>Heliantheae alliance</taxon>
        <taxon>Heliantheae</taxon>
        <taxon>Helianthus</taxon>
    </lineage>
</organism>
<accession>A0A9K3GTG5</accession>
<evidence type="ECO:0000313" key="9">
    <source>
        <dbReference type="EMBL" id="KAF5753789.1"/>
    </source>
</evidence>
<evidence type="ECO:0000259" key="7">
    <source>
        <dbReference type="PROSITE" id="PS50158"/>
    </source>
</evidence>
<dbReference type="InterPro" id="IPR001584">
    <property type="entry name" value="Integrase_cat-core"/>
</dbReference>
<dbReference type="InterPro" id="IPR054722">
    <property type="entry name" value="PolX-like_BBD"/>
</dbReference>
<dbReference type="EC" id="2.7.7.49" evidence="9"/>
<reference evidence="9" key="1">
    <citation type="journal article" date="2017" name="Nature">
        <title>The sunflower genome provides insights into oil metabolism, flowering and Asterid evolution.</title>
        <authorList>
            <person name="Badouin H."/>
            <person name="Gouzy J."/>
            <person name="Grassa C.J."/>
            <person name="Murat F."/>
            <person name="Staton S.E."/>
            <person name="Cottret L."/>
            <person name="Lelandais-Briere C."/>
            <person name="Owens G.L."/>
            <person name="Carrere S."/>
            <person name="Mayjonade B."/>
            <person name="Legrand L."/>
            <person name="Gill N."/>
            <person name="Kane N.C."/>
            <person name="Bowers J.E."/>
            <person name="Hubner S."/>
            <person name="Bellec A."/>
            <person name="Berard A."/>
            <person name="Berges H."/>
            <person name="Blanchet N."/>
            <person name="Boniface M.C."/>
            <person name="Brunel D."/>
            <person name="Catrice O."/>
            <person name="Chaidir N."/>
            <person name="Claudel C."/>
            <person name="Donnadieu C."/>
            <person name="Faraut T."/>
            <person name="Fievet G."/>
            <person name="Helmstetter N."/>
            <person name="King M."/>
            <person name="Knapp S.J."/>
            <person name="Lai Z."/>
            <person name="Le Paslier M.C."/>
            <person name="Lippi Y."/>
            <person name="Lorenzon L."/>
            <person name="Mandel J.R."/>
            <person name="Marage G."/>
            <person name="Marchand G."/>
            <person name="Marquand E."/>
            <person name="Bret-Mestries E."/>
            <person name="Morien E."/>
            <person name="Nambeesan S."/>
            <person name="Nguyen T."/>
            <person name="Pegot-Espagnet P."/>
            <person name="Pouilly N."/>
            <person name="Raftis F."/>
            <person name="Sallet E."/>
            <person name="Schiex T."/>
            <person name="Thomas J."/>
            <person name="Vandecasteele C."/>
            <person name="Vares D."/>
            <person name="Vear F."/>
            <person name="Vautrin S."/>
            <person name="Crespi M."/>
            <person name="Mangin B."/>
            <person name="Burke J.M."/>
            <person name="Salse J."/>
            <person name="Munos S."/>
            <person name="Vincourt P."/>
            <person name="Rieseberg L.H."/>
            <person name="Langlade N.B."/>
        </authorList>
    </citation>
    <scope>NUCLEOTIDE SEQUENCE</scope>
    <source>
        <tissue evidence="9">Leaves</tissue>
    </source>
</reference>
<dbReference type="InterPro" id="IPR013103">
    <property type="entry name" value="RVT_2"/>
</dbReference>
<feature type="compositionally biased region" description="Basic and acidic residues" evidence="6">
    <location>
        <begin position="449"/>
        <end position="461"/>
    </location>
</feature>
<evidence type="ECO:0000256" key="2">
    <source>
        <dbReference type="ARBA" id="ARBA00022723"/>
    </source>
</evidence>
<dbReference type="GO" id="GO:0003964">
    <property type="term" value="F:RNA-directed DNA polymerase activity"/>
    <property type="evidence" value="ECO:0007669"/>
    <property type="project" value="UniProtKB-KW"/>
</dbReference>
<evidence type="ECO:0000256" key="3">
    <source>
        <dbReference type="ARBA" id="ARBA00022750"/>
    </source>
</evidence>
<dbReference type="InterPro" id="IPR001878">
    <property type="entry name" value="Znf_CCHC"/>
</dbReference>
<evidence type="ECO:0000256" key="6">
    <source>
        <dbReference type="SAM" id="MobiDB-lite"/>
    </source>
</evidence>
<dbReference type="GO" id="GO:0003676">
    <property type="term" value="F:nucleic acid binding"/>
    <property type="evidence" value="ECO:0007669"/>
    <property type="project" value="InterPro"/>
</dbReference>
<feature type="region of interest" description="Disordered" evidence="6">
    <location>
        <begin position="434"/>
        <end position="461"/>
    </location>
</feature>
<dbReference type="GO" id="GO:0004190">
    <property type="term" value="F:aspartic-type endopeptidase activity"/>
    <property type="evidence" value="ECO:0007669"/>
    <property type="project" value="UniProtKB-KW"/>
</dbReference>
<dbReference type="InterPro" id="IPR036397">
    <property type="entry name" value="RNaseH_sf"/>
</dbReference>
<reference evidence="9" key="2">
    <citation type="submission" date="2020-06" db="EMBL/GenBank/DDBJ databases">
        <title>Helianthus annuus Genome sequencing and assembly Release 2.</title>
        <authorList>
            <person name="Gouzy J."/>
            <person name="Langlade N."/>
            <person name="Munos S."/>
        </authorList>
    </citation>
    <scope>NUCLEOTIDE SEQUENCE</scope>
    <source>
        <tissue evidence="9">Leaves</tissue>
    </source>
</reference>
<dbReference type="Pfam" id="PF22936">
    <property type="entry name" value="Pol_BBD"/>
    <property type="match status" value="1"/>
</dbReference>
<feature type="compositionally biased region" description="Polar residues" evidence="6">
    <location>
        <begin position="782"/>
        <end position="792"/>
    </location>
</feature>
<dbReference type="Gene3D" id="4.10.60.10">
    <property type="entry name" value="Zinc finger, CCHC-type"/>
    <property type="match status" value="2"/>
</dbReference>
<dbReference type="Pfam" id="PF07727">
    <property type="entry name" value="RVT_2"/>
    <property type="match status" value="1"/>
</dbReference>
<dbReference type="GO" id="GO:0006508">
    <property type="term" value="P:proteolysis"/>
    <property type="evidence" value="ECO:0007669"/>
    <property type="project" value="UniProtKB-KW"/>
</dbReference>
<dbReference type="GO" id="GO:0008270">
    <property type="term" value="F:zinc ion binding"/>
    <property type="evidence" value="ECO:0007669"/>
    <property type="project" value="UniProtKB-KW"/>
</dbReference>
<sequence length="2188" mass="247929">MSMITMAMTQSILHTFRKRNSSKELWDSMIQRYEGNEMYKKRRLERLKTQFVVFKALKNESFDDTVNRFYHLLSELDRSKEGIYTEFEKVEKFLNCLSREWNMYTALIREGVLYEELTLEEVVQKLRGYAWNMEDQASEFEKIQDPQLYKASKPTDKGSNGGVGVALYSENEGPASEHAFISNNVSSSGTTNSNQGMYSSSGAQKSQGTSVNIPKIDASCLKMIEENMSLLASFMTAYENFCLGKLVEPSSLDEDFDQIDQDEMEELDLQLNMALLVRRAKKFLLKTGRKFIGGQTKTRMGVDMSKVKCYNCGIYGHFARDCRKPKMERSDNNSRGNNSRPQNNTSNAASNSSARSSGSENTTSSTNNAMVAQPLQSVIEPYDWGCALEDISGAIVSQAFIAEIVNEEVFEEVVEETSIEELAVVAEVLGEELDSGNVTENESPSIEETVEKPSKTEDGEKGERFEFNISTAISTAEMQQFADAEAKRLEENSVENDACAFMAGIEVKSSTVDKRCARCVEFVTKIDRYALHNTNLIADLEKSRELIAVLSNSDKEHRIKIKALKNDISEFERLVAVGNLRNQELKSELEMNQNCVLEKNKIILEKDNLILDLQRKIEKFRDSSEVMNFCINSQHLKESEEEMFGVGYNKVPPPVNHNYTSMPSIDPELANFVPKTPLTVEPQSESESEPDEVTDSDPSKKSGLSKKNEVNLENIENLISNKILEIFNQVQNEKSKPKSRGKNKKALKNVPKTEFVKGEDFTKEEVKIETGSNSQFVNQILKNPTNASSSSTDLEERPKNAAKIRKCYKCRGKGHLAADCPDDRGKSLVDPDQKKPFVDKPQNESVNVEKKNGKNQKVEKTKVIKHEVKPVVKPNVKSQQNQDQEEKPAVNNRGDRSENVPQRHDTREKTPHRRQNHVTFQGVENDKRSGGSSNNYARPHAQNRFVNDRNGSPPPPRFPNQRPHSDNHPRSFSRHEDAPRFDRNFEPPRNQNYNYQNYGSRGYGNSGYTNRSSTPYNPRFAGTHSNNFRNGNGGHRGDDGYFKEFSYVDESGRPKTIMAWLKRAIYIWYIDSGCSRHMTGNKELLNNFKQFRGGYVNFAGEKGGYITGEGSVSNGKITLHKVNYVEELKHNLMSVSQICDNKYTMLFTDKACFVLRPGFVVPEDWIVMRAPRVNNTYVMDMRPLVNSSTPVTCLLSKATEDQSYLWHRRMGHVHLRKMNYLVKNNLVLGVPLRSFNMHNKCESCEKGKIKRKPHKPKTVNSIQKPLELLHMDLFGPIHVASIGGMSYCLVVTDDFSRYSWVFFLKTKDQTARILRDLFKQLEKNYSLPIKKIRSDNGTEFKNQYMDELCREMGIIHQFSAPYVPQQNGVAERKNRTLIEAARTMLSESKLPIFFWAEAVNTACYVLNHVLTVKREDKTCYELLENKKPNLSGFQPFGIKCVIKRTKDTPKMGEVGEIGFFLGYTNGTPNKRVYNIKKRTVEIVFDITPLSFDPPPSEFGPKSGYDYDKLFDSFDLPDVSEEDSEVVYTHLVNQDEVDASWRASIPTNVSSNVPVADSSIVNDVVAEQIPTAAAQTTSGDLYVDFSAYPNVDASSGNGGASSSNAHAEGEIQSNLGNNLQAPAIPVPRTNIHHPVDNIIGNPTAGVQTRRSISEMQCLFSAIKKEEIYNLSLHECFISQIEPKNYQMALKDNSWCEAMQEELAQFDKLKVWNLVDLPKGQHAINTKWVFKCKKDDKGVVVRNKARLVVQGFNQEEGIDYTEVYAPVARLEAIRLFLAFAAHMRIKVYQLDVKSAFLYGKFHETVYVSQPSGFEAPGLDNKVYLLDKALYGLHQAPRAWYETLSKHLLEHGFSRGAIDSTLFILKKGGDFLIVQIYVDDIIFGSSNEELCREFEKVMKSKFEMSAMGELSFFLGLQVSQEKTGTYVHQTKYVHEILKRFGLEDSLPYDTPLPTNLKLSPDDEKDPEVDPTLYRAMIGSLMYLTASRPDIMFSVCLCARYQSTPKESHLKAVKRIFRYLKGTPKLGLWYPAEGGLDLMAYADADFGGCRMNRKSTSGGAQLLGNRLVSWQCKKQVAVSLSTCEAEYIAASSCCAQVLWIQQQMRDYGLNFTRTPILVDNNSAISITNNPVNHSRTKHIDVRHHFIRDCAEKGLIEVVRVDTLDNLADLFTKTFDRARFENLVRMIGMINPE</sequence>
<evidence type="ECO:0000256" key="4">
    <source>
        <dbReference type="ARBA" id="ARBA00022801"/>
    </source>
</evidence>
<dbReference type="Pfam" id="PF00098">
    <property type="entry name" value="zf-CCHC"/>
    <property type="match status" value="2"/>
</dbReference>
<dbReference type="InterPro" id="IPR025724">
    <property type="entry name" value="GAG-pre-integrase_dom"/>
</dbReference>
<evidence type="ECO:0000313" key="10">
    <source>
        <dbReference type="Proteomes" id="UP000215914"/>
    </source>
</evidence>
<feature type="compositionally biased region" description="Basic and acidic residues" evidence="6">
    <location>
        <begin position="821"/>
        <end position="870"/>
    </location>
</feature>
<dbReference type="SUPFAM" id="SSF57756">
    <property type="entry name" value="Retrovirus zinc finger-like domains"/>
    <property type="match status" value="2"/>
</dbReference>
<feature type="region of interest" description="Disordered" evidence="6">
    <location>
        <begin position="679"/>
        <end position="707"/>
    </location>
</feature>
<feature type="region of interest" description="Disordered" evidence="6">
    <location>
        <begin position="325"/>
        <end position="369"/>
    </location>
</feature>
<feature type="compositionally biased region" description="Low complexity" evidence="6">
    <location>
        <begin position="989"/>
        <end position="1000"/>
    </location>
</feature>
<dbReference type="InterPro" id="IPR036875">
    <property type="entry name" value="Znf_CCHC_sf"/>
</dbReference>
<feature type="compositionally biased region" description="Polar residues" evidence="6">
    <location>
        <begin position="195"/>
        <end position="209"/>
    </location>
</feature>
<feature type="compositionally biased region" description="Basic and acidic residues" evidence="6">
    <location>
        <begin position="963"/>
        <end position="986"/>
    </location>
</feature>
<keyword evidence="9" id="KW-0695">RNA-directed DNA polymerase</keyword>